<reference evidence="2 3" key="1">
    <citation type="submission" date="2018-04" db="EMBL/GenBank/DDBJ databases">
        <title>Genomic Encyclopedia of Archaeal and Bacterial Type Strains, Phase II (KMG-II): from individual species to whole genera.</title>
        <authorList>
            <person name="Goeker M."/>
        </authorList>
    </citation>
    <scope>NUCLEOTIDE SEQUENCE [LARGE SCALE GENOMIC DNA]</scope>
    <source>
        <strain evidence="2 3">DSM 45169</strain>
    </source>
</reference>
<organism evidence="2 3">
    <name type="scientific">Desmospora activa DSM 45169</name>
    <dbReference type="NCBI Taxonomy" id="1121389"/>
    <lineage>
        <taxon>Bacteria</taxon>
        <taxon>Bacillati</taxon>
        <taxon>Bacillota</taxon>
        <taxon>Bacilli</taxon>
        <taxon>Bacillales</taxon>
        <taxon>Thermoactinomycetaceae</taxon>
        <taxon>Desmospora</taxon>
    </lineage>
</organism>
<protein>
    <submittedName>
        <fullName evidence="2">Uncharacterized protein</fullName>
    </submittedName>
</protein>
<keyword evidence="1" id="KW-0472">Membrane</keyword>
<feature type="transmembrane region" description="Helical" evidence="1">
    <location>
        <begin position="132"/>
        <end position="158"/>
    </location>
</feature>
<dbReference type="Proteomes" id="UP000241639">
    <property type="component" value="Unassembled WGS sequence"/>
</dbReference>
<name>A0A2T4ZBA0_9BACL</name>
<dbReference type="AlphaFoldDB" id="A0A2T4ZBA0"/>
<accession>A0A2T4ZBA0</accession>
<feature type="transmembrane region" description="Helical" evidence="1">
    <location>
        <begin position="6"/>
        <end position="29"/>
    </location>
</feature>
<evidence type="ECO:0000313" key="2">
    <source>
        <dbReference type="EMBL" id="PTM59160.1"/>
    </source>
</evidence>
<dbReference type="OrthoDB" id="9255828at2"/>
<dbReference type="RefSeq" id="WP_107725914.1">
    <property type="nucleotide sequence ID" value="NZ_PZZP01000001.1"/>
</dbReference>
<keyword evidence="1" id="KW-0812">Transmembrane</keyword>
<feature type="transmembrane region" description="Helical" evidence="1">
    <location>
        <begin position="170"/>
        <end position="189"/>
    </location>
</feature>
<sequence>MGLLVVVASVSFSVAFFIFTYYSTVGATWRKARLANKELEDLLFCRVVMEGYIPSLDEIRVLIEGKAREYQIKHSQLQDELHFVTIIYTRVVENNLIKDKKRINLMQNLSPLLQESRALADQRNYLQRLREFARMVGLVIVSAGVGWLAAAGLLMAVYEWEGILNMSLRVLGPIGLLPLLTTVALAWMYRIRSKDVLLYI</sequence>
<comment type="caution">
    <text evidence="2">The sequence shown here is derived from an EMBL/GenBank/DDBJ whole genome shotgun (WGS) entry which is preliminary data.</text>
</comment>
<evidence type="ECO:0000313" key="3">
    <source>
        <dbReference type="Proteomes" id="UP000241639"/>
    </source>
</evidence>
<gene>
    <name evidence="2" type="ORF">C8J48_1762</name>
</gene>
<proteinExistence type="predicted"/>
<keyword evidence="3" id="KW-1185">Reference proteome</keyword>
<evidence type="ECO:0000256" key="1">
    <source>
        <dbReference type="SAM" id="Phobius"/>
    </source>
</evidence>
<dbReference type="EMBL" id="PZZP01000001">
    <property type="protein sequence ID" value="PTM59160.1"/>
    <property type="molecule type" value="Genomic_DNA"/>
</dbReference>
<keyword evidence="1" id="KW-1133">Transmembrane helix</keyword>